<organism evidence="3 4">
    <name type="scientific">Deinococcus deserti (strain DSM 17065 / CIP 109153 / LMG 22923 / VCD115)</name>
    <dbReference type="NCBI Taxonomy" id="546414"/>
    <lineage>
        <taxon>Bacteria</taxon>
        <taxon>Thermotogati</taxon>
        <taxon>Deinococcota</taxon>
        <taxon>Deinococci</taxon>
        <taxon>Deinococcales</taxon>
        <taxon>Deinococcaceae</taxon>
        <taxon>Deinococcus</taxon>
    </lineage>
</organism>
<dbReference type="KEGG" id="ddr:Deide_1p01860"/>
<name>C1D2K7_DEIDV</name>
<proteinExistence type="predicted"/>
<feature type="modified residue" description="4-aspartylphosphate" evidence="1">
    <location>
        <position position="66"/>
    </location>
</feature>
<dbReference type="EMBL" id="CP001115">
    <property type="protein sequence ID" value="ACO47646.1"/>
    <property type="molecule type" value="Genomic_DNA"/>
</dbReference>
<dbReference type="PROSITE" id="PS50110">
    <property type="entry name" value="RESPONSE_REGULATORY"/>
    <property type="match status" value="1"/>
</dbReference>
<protein>
    <submittedName>
        <fullName evidence="3">Putative response regulator, CheY</fullName>
    </submittedName>
</protein>
<dbReference type="SMART" id="SM00448">
    <property type="entry name" value="REC"/>
    <property type="match status" value="1"/>
</dbReference>
<dbReference type="SUPFAM" id="SSF52172">
    <property type="entry name" value="CheY-like"/>
    <property type="match status" value="1"/>
</dbReference>
<evidence type="ECO:0000313" key="3">
    <source>
        <dbReference type="EMBL" id="ACO47646.1"/>
    </source>
</evidence>
<keyword evidence="1" id="KW-0597">Phosphoprotein</keyword>
<evidence type="ECO:0000259" key="2">
    <source>
        <dbReference type="PROSITE" id="PS50110"/>
    </source>
</evidence>
<dbReference type="PANTHER" id="PTHR44520">
    <property type="entry name" value="RESPONSE REGULATOR RCP1-RELATED"/>
    <property type="match status" value="1"/>
</dbReference>
<dbReference type="InterPro" id="IPR011006">
    <property type="entry name" value="CheY-like_superfamily"/>
</dbReference>
<accession>C1D2K7</accession>
<dbReference type="OrthoDB" id="9785718at2"/>
<dbReference type="GO" id="GO:0000160">
    <property type="term" value="P:phosphorelay signal transduction system"/>
    <property type="evidence" value="ECO:0007669"/>
    <property type="project" value="InterPro"/>
</dbReference>
<dbReference type="InterPro" id="IPR001789">
    <property type="entry name" value="Sig_transdc_resp-reg_receiver"/>
</dbReference>
<dbReference type="Gene3D" id="3.40.50.2300">
    <property type="match status" value="1"/>
</dbReference>
<keyword evidence="3" id="KW-0614">Plasmid</keyword>
<dbReference type="Proteomes" id="UP000002208">
    <property type="component" value="Plasmid 1"/>
</dbReference>
<dbReference type="CDD" id="cd17557">
    <property type="entry name" value="REC_Rcp-like"/>
    <property type="match status" value="1"/>
</dbReference>
<dbReference type="Pfam" id="PF00072">
    <property type="entry name" value="Response_reg"/>
    <property type="match status" value="1"/>
</dbReference>
<keyword evidence="4" id="KW-1185">Reference proteome</keyword>
<evidence type="ECO:0000256" key="1">
    <source>
        <dbReference type="PROSITE-ProRule" id="PRU00169"/>
    </source>
</evidence>
<evidence type="ECO:0000313" key="4">
    <source>
        <dbReference type="Proteomes" id="UP000002208"/>
    </source>
</evidence>
<dbReference type="PANTHER" id="PTHR44520:SF2">
    <property type="entry name" value="RESPONSE REGULATOR RCP1"/>
    <property type="match status" value="1"/>
</dbReference>
<feature type="domain" description="Response regulatory" evidence="2">
    <location>
        <begin position="14"/>
        <end position="133"/>
    </location>
</feature>
<dbReference type="InterPro" id="IPR052893">
    <property type="entry name" value="TCS_response_regulator"/>
</dbReference>
<dbReference type="AlphaFoldDB" id="C1D2K7"/>
<gene>
    <name evidence="3" type="ordered locus">Deide_1p01860</name>
</gene>
<reference evidence="3 4" key="1">
    <citation type="journal article" date="2009" name="PLoS Genet.">
        <title>Alliance of proteomics and genomics to unravel the specificities of Sahara bacterium Deinococcus deserti.</title>
        <authorList>
            <person name="de Groot A."/>
            <person name="Dulermo R."/>
            <person name="Ortet P."/>
            <person name="Blanchard L."/>
            <person name="Guerin P."/>
            <person name="Fernandez B."/>
            <person name="Vacherie B."/>
            <person name="Dossat C."/>
            <person name="Jolivet E."/>
            <person name="Siguier P."/>
            <person name="Chandler M."/>
            <person name="Barakat M."/>
            <person name="Dedieu A."/>
            <person name="Barbe V."/>
            <person name="Heulin T."/>
            <person name="Sommer S."/>
            <person name="Achouak W."/>
            <person name="Armengaud J."/>
        </authorList>
    </citation>
    <scope>NUCLEOTIDE SEQUENCE [LARGE SCALE GENOMIC DNA]</scope>
    <source>
        <strain evidence="4">DSM 17065 / CIP 109153 / LMG 22923 / VCD115</strain>
        <plasmid evidence="4">pDeide1</plasmid>
    </source>
</reference>
<dbReference type="RefSeq" id="WP_012694769.1">
    <property type="nucleotide sequence ID" value="NC_012527.1"/>
</dbReference>
<sequence>MRSTPQSCCTLSPHILLIDDNPLDRELTELALLEVAPGSSLTLAESGIQAMQLLWAGLRTDLILLDVNMPGMHGFDVLQALRADTSLNHIPVVMLSTSGAERDRAQAQALEVDGYMVKASRFEAYVQQMLGLMRWYHAAAPLQTLA</sequence>
<dbReference type="HOGENOM" id="CLU_000445_69_17_0"/>
<geneLocation type="plasmid" evidence="4">
    <name>pDeide1</name>
</geneLocation>